<feature type="compositionally biased region" description="Basic and acidic residues" evidence="1">
    <location>
        <begin position="403"/>
        <end position="420"/>
    </location>
</feature>
<reference evidence="2" key="1">
    <citation type="journal article" date="2023" name="PhytoFront">
        <title>Draft Genome Resources of Seven Strains of Tilletia horrida, Causal Agent of Kernel Smut of Rice.</title>
        <authorList>
            <person name="Khanal S."/>
            <person name="Antony Babu S."/>
            <person name="Zhou X.G."/>
        </authorList>
    </citation>
    <scope>NUCLEOTIDE SEQUENCE</scope>
    <source>
        <strain evidence="2">TX6</strain>
    </source>
</reference>
<name>A0AAN6GPV1_9BASI</name>
<accession>A0AAN6GPV1</accession>
<evidence type="ECO:0000313" key="2">
    <source>
        <dbReference type="EMBL" id="KAK0545073.1"/>
    </source>
</evidence>
<gene>
    <name evidence="2" type="ORF">OC846_005811</name>
</gene>
<feature type="compositionally biased region" description="Acidic residues" evidence="1">
    <location>
        <begin position="434"/>
        <end position="443"/>
    </location>
</feature>
<feature type="region of interest" description="Disordered" evidence="1">
    <location>
        <begin position="403"/>
        <end position="443"/>
    </location>
</feature>
<proteinExistence type="predicted"/>
<organism evidence="2 3">
    <name type="scientific">Tilletia horrida</name>
    <dbReference type="NCBI Taxonomy" id="155126"/>
    <lineage>
        <taxon>Eukaryota</taxon>
        <taxon>Fungi</taxon>
        <taxon>Dikarya</taxon>
        <taxon>Basidiomycota</taxon>
        <taxon>Ustilaginomycotina</taxon>
        <taxon>Exobasidiomycetes</taxon>
        <taxon>Tilletiales</taxon>
        <taxon>Tilletiaceae</taxon>
        <taxon>Tilletia</taxon>
    </lineage>
</organism>
<keyword evidence="3" id="KW-1185">Reference proteome</keyword>
<evidence type="ECO:0000256" key="1">
    <source>
        <dbReference type="SAM" id="MobiDB-lite"/>
    </source>
</evidence>
<sequence length="443" mass="50820">MENVGITIATTVVQVLAWACFPLRWWLQNDCHHVYKLMSMCGIMPPRAEKRKVNNESARELDRRRSERSESIPLTFIQRGGAEQASTTGVEILRAGSNSAQTVHQRRRQAKEGEVTLEGAHAALCAVIPDPAERRGDSESDPDYRERLTLLLGICQKVNTGIRHFSEGVDFPKAPYAIPDLYVEVQRQRNELLPSDLVSDYTLPEEHPSQRKVRLEQALSQMLQSSAFRLDDDIFVYCSEEYVRVLRHTSLPKHRLSILQALFNALQFTLQHWVKLHYVAFEYSDALHQADKAINAQEVLVTTCNLLLPSSEERFKDMYFFFTLDRLIELTRKTDERTELLSFINHAVSVIVKRHATGSCMTHGQAGRLLESISTLASYAAWTSGEDTAQVATWKRELRRVDQEEKASSYRKSDQTDHMHGTMTRRRQRRQADQDDPDDSEDM</sequence>
<comment type="caution">
    <text evidence="2">The sequence shown here is derived from an EMBL/GenBank/DDBJ whole genome shotgun (WGS) entry which is preliminary data.</text>
</comment>
<evidence type="ECO:0000313" key="3">
    <source>
        <dbReference type="Proteomes" id="UP001176517"/>
    </source>
</evidence>
<dbReference type="EMBL" id="JAPDMZ010000248">
    <property type="protein sequence ID" value="KAK0545073.1"/>
    <property type="molecule type" value="Genomic_DNA"/>
</dbReference>
<protein>
    <submittedName>
        <fullName evidence="2">Uncharacterized protein</fullName>
    </submittedName>
</protein>
<dbReference type="Proteomes" id="UP001176517">
    <property type="component" value="Unassembled WGS sequence"/>
</dbReference>
<dbReference type="AlphaFoldDB" id="A0AAN6GPV1"/>